<evidence type="ECO:0008006" key="4">
    <source>
        <dbReference type="Google" id="ProtNLM"/>
    </source>
</evidence>
<keyword evidence="3" id="KW-1185">Reference proteome</keyword>
<dbReference type="Proteomes" id="UP000596661">
    <property type="component" value="Unassembled WGS sequence"/>
</dbReference>
<feature type="compositionally biased region" description="Polar residues" evidence="1">
    <location>
        <begin position="274"/>
        <end position="287"/>
    </location>
</feature>
<sequence length="474" mass="53856">MPAQKRCSPEKPHDHEDDDDAEPALHPRPKQSRSGAHPKDDPELILQRHEEQEESLDEETEEEDAEGEEQVKQQASDDDDEDDDEDEDEEGYVTFCSFLSYIRCVSLGCDRFLLPGSSFVFSDLLRNNECPACRTHCASRRSLRDDPNYDALIAILYPDIEKYEEEELAFHEDERTRNKQIQASIAQIFQRQSEALIKRRTLGKDTPDTYTARTQRNHRNSYSRRRNSRAVELQESEDNEERNDNNIGKGESSNDENHIETRHRRRKRRAGTRSSQPSSSVANSDGNTENDFEVNGERRGISPVIAWNSEMLAWGRGGARSNTRHGNAGGCNNKSSRNTRLTKLVDYLHSLEENSDELDVHLVLISLDKQSTPSLQQSHLCCRPSLSVKHLCEYVAHQTLLKAEEVEFLVVKGQKSIFKDDKTASMTDSTSLVVDPCRDDLQVLEAEETLAGVKAHCSSSPDHMILGYRRKGGV</sequence>
<name>A0A803QJH8_CANSA</name>
<dbReference type="OMA" id="INHSILM"/>
<reference evidence="2" key="1">
    <citation type="submission" date="2021-03" db="UniProtKB">
        <authorList>
            <consortium name="EnsemblPlants"/>
        </authorList>
    </citation>
    <scope>IDENTIFICATION</scope>
</reference>
<dbReference type="EnsemblPlants" id="evm.model.10.1371">
    <property type="protein sequence ID" value="cds.evm.model.10.1371"/>
    <property type="gene ID" value="evm.TU.10.1371"/>
</dbReference>
<evidence type="ECO:0000313" key="3">
    <source>
        <dbReference type="Proteomes" id="UP000596661"/>
    </source>
</evidence>
<feature type="compositionally biased region" description="Acidic residues" evidence="1">
    <location>
        <begin position="76"/>
        <end position="89"/>
    </location>
</feature>
<protein>
    <recommendedName>
        <fullName evidence="4">E3 ubiquitin-protein ligase RING1a</fullName>
    </recommendedName>
</protein>
<dbReference type="EMBL" id="UZAU01000821">
    <property type="status" value="NOT_ANNOTATED_CDS"/>
    <property type="molecule type" value="Genomic_DNA"/>
</dbReference>
<feature type="compositionally biased region" description="Basic residues" evidence="1">
    <location>
        <begin position="215"/>
        <end position="228"/>
    </location>
</feature>
<dbReference type="Gramene" id="evm.model.10.1371">
    <property type="protein sequence ID" value="cds.evm.model.10.1371"/>
    <property type="gene ID" value="evm.TU.10.1371"/>
</dbReference>
<evidence type="ECO:0000313" key="2">
    <source>
        <dbReference type="EnsemblPlants" id="cds.evm.model.10.1371"/>
    </source>
</evidence>
<organism evidence="2 3">
    <name type="scientific">Cannabis sativa</name>
    <name type="common">Hemp</name>
    <name type="synonym">Marijuana</name>
    <dbReference type="NCBI Taxonomy" id="3483"/>
    <lineage>
        <taxon>Eukaryota</taxon>
        <taxon>Viridiplantae</taxon>
        <taxon>Streptophyta</taxon>
        <taxon>Embryophyta</taxon>
        <taxon>Tracheophyta</taxon>
        <taxon>Spermatophyta</taxon>
        <taxon>Magnoliopsida</taxon>
        <taxon>eudicotyledons</taxon>
        <taxon>Gunneridae</taxon>
        <taxon>Pentapetalae</taxon>
        <taxon>rosids</taxon>
        <taxon>fabids</taxon>
        <taxon>Rosales</taxon>
        <taxon>Cannabaceae</taxon>
        <taxon>Cannabis</taxon>
    </lineage>
</organism>
<feature type="region of interest" description="Disordered" evidence="1">
    <location>
        <begin position="198"/>
        <end position="297"/>
    </location>
</feature>
<feature type="compositionally biased region" description="Basic residues" evidence="1">
    <location>
        <begin position="261"/>
        <end position="271"/>
    </location>
</feature>
<feature type="compositionally biased region" description="Acidic residues" evidence="1">
    <location>
        <begin position="52"/>
        <end position="68"/>
    </location>
</feature>
<evidence type="ECO:0000256" key="1">
    <source>
        <dbReference type="SAM" id="MobiDB-lite"/>
    </source>
</evidence>
<dbReference type="PANTHER" id="PTHR46537">
    <property type="entry name" value="OS11G0578200 PROTEIN"/>
    <property type="match status" value="1"/>
</dbReference>
<proteinExistence type="predicted"/>
<dbReference type="PANTHER" id="PTHR46537:SF1">
    <property type="entry name" value="E3 UBIQUITIN-PROTEIN LIGASE RING1B-RELATED"/>
    <property type="match status" value="1"/>
</dbReference>
<dbReference type="AlphaFoldDB" id="A0A803QJH8"/>
<accession>A0A803QJH8</accession>
<feature type="region of interest" description="Disordered" evidence="1">
    <location>
        <begin position="1"/>
        <end position="89"/>
    </location>
</feature>
<feature type="compositionally biased region" description="Basic and acidic residues" evidence="1">
    <location>
        <begin position="37"/>
        <end position="51"/>
    </location>
</feature>
<dbReference type="InterPro" id="IPR044592">
    <property type="entry name" value="RING1A/B"/>
</dbReference>